<evidence type="ECO:0000313" key="5">
    <source>
        <dbReference type="EMBL" id="QRV32575.1"/>
    </source>
</evidence>
<evidence type="ECO:0000259" key="4">
    <source>
        <dbReference type="PROSITE" id="PS50949"/>
    </source>
</evidence>
<gene>
    <name evidence="5" type="ORF">I6J42_00035</name>
</gene>
<dbReference type="Proteomes" id="UP000623926">
    <property type="component" value="Plasmid unnamed1"/>
</dbReference>
<dbReference type="PANTHER" id="PTHR44846:SF17">
    <property type="entry name" value="GNTR-FAMILY TRANSCRIPTIONAL REGULATOR"/>
    <property type="match status" value="1"/>
</dbReference>
<dbReference type="CDD" id="cd07377">
    <property type="entry name" value="WHTH_GntR"/>
    <property type="match status" value="1"/>
</dbReference>
<proteinExistence type="predicted"/>
<feature type="domain" description="HTH gntR-type" evidence="4">
    <location>
        <begin position="6"/>
        <end position="74"/>
    </location>
</feature>
<geneLocation type="plasmid" evidence="5 6">
    <name>unnamed1</name>
</geneLocation>
<dbReference type="InterPro" id="IPR000524">
    <property type="entry name" value="Tscrpt_reg_HTH_GntR"/>
</dbReference>
<dbReference type="InterPro" id="IPR036390">
    <property type="entry name" value="WH_DNA-bd_sf"/>
</dbReference>
<dbReference type="SMART" id="SM00345">
    <property type="entry name" value="HTH_GNTR"/>
    <property type="match status" value="1"/>
</dbReference>
<evidence type="ECO:0000256" key="2">
    <source>
        <dbReference type="ARBA" id="ARBA00023125"/>
    </source>
</evidence>
<dbReference type="AlphaFoldDB" id="A0ABD7CQY1"/>
<dbReference type="InterPro" id="IPR011663">
    <property type="entry name" value="UTRA"/>
</dbReference>
<dbReference type="InterPro" id="IPR028978">
    <property type="entry name" value="Chorismate_lyase_/UTRA_dom_sf"/>
</dbReference>
<dbReference type="Pfam" id="PF00392">
    <property type="entry name" value="GntR"/>
    <property type="match status" value="1"/>
</dbReference>
<name>A0ABD7CQY1_9ACTN</name>
<dbReference type="GO" id="GO:0003677">
    <property type="term" value="F:DNA binding"/>
    <property type="evidence" value="ECO:0007669"/>
    <property type="project" value="UniProtKB-KW"/>
</dbReference>
<dbReference type="RefSeq" id="WP_030634415.1">
    <property type="nucleotide sequence ID" value="NZ_CP070244.1"/>
</dbReference>
<dbReference type="SUPFAM" id="SSF64288">
    <property type="entry name" value="Chorismate lyase-like"/>
    <property type="match status" value="1"/>
</dbReference>
<reference evidence="5 6" key="1">
    <citation type="submission" date="2021-02" db="EMBL/GenBank/DDBJ databases">
        <title>FDA dAtabase for Regulatory Grade micrObial Sequences (FDA-ARGOS): Supporting development and validation of Infectious Disease Dx tests.</title>
        <authorList>
            <person name="Sproer C."/>
            <person name="Gronow S."/>
            <person name="Severitt S."/>
            <person name="Schroder I."/>
            <person name="Tallon L."/>
            <person name="Sadzewicz L."/>
            <person name="Zhao X."/>
            <person name="Boylan J."/>
            <person name="Ott S."/>
            <person name="Bowen H."/>
            <person name="Vavikolanu K."/>
            <person name="Mehta A."/>
            <person name="Aluvathingal J."/>
            <person name="Nadendla S."/>
            <person name="Lowell S."/>
            <person name="Myers T."/>
            <person name="Yan Y."/>
            <person name="Sichtig H."/>
        </authorList>
    </citation>
    <scope>NUCLEOTIDE SEQUENCE [LARGE SCALE GENOMIC DNA]</scope>
    <source>
        <strain evidence="5 6">FDAARGOS_1212</strain>
        <plasmid evidence="5 6">unnamed1</plasmid>
    </source>
</reference>
<dbReference type="Gene3D" id="1.10.10.10">
    <property type="entry name" value="Winged helix-like DNA-binding domain superfamily/Winged helix DNA-binding domain"/>
    <property type="match status" value="1"/>
</dbReference>
<dbReference type="InterPro" id="IPR036388">
    <property type="entry name" value="WH-like_DNA-bd_sf"/>
</dbReference>
<dbReference type="PANTHER" id="PTHR44846">
    <property type="entry name" value="MANNOSYL-D-GLYCERATE TRANSPORT/METABOLISM SYSTEM REPRESSOR MNGR-RELATED"/>
    <property type="match status" value="1"/>
</dbReference>
<dbReference type="Gene3D" id="3.40.1410.10">
    <property type="entry name" value="Chorismate lyase-like"/>
    <property type="match status" value="1"/>
</dbReference>
<keyword evidence="3" id="KW-0804">Transcription</keyword>
<dbReference type="SUPFAM" id="SSF46785">
    <property type="entry name" value="Winged helix' DNA-binding domain"/>
    <property type="match status" value="1"/>
</dbReference>
<keyword evidence="5" id="KW-0614">Plasmid</keyword>
<dbReference type="PROSITE" id="PS50949">
    <property type="entry name" value="HTH_GNTR"/>
    <property type="match status" value="1"/>
</dbReference>
<evidence type="ECO:0000256" key="3">
    <source>
        <dbReference type="ARBA" id="ARBA00023163"/>
    </source>
</evidence>
<evidence type="ECO:0000256" key="1">
    <source>
        <dbReference type="ARBA" id="ARBA00023015"/>
    </source>
</evidence>
<dbReference type="EMBL" id="CP070244">
    <property type="protein sequence ID" value="QRV32575.1"/>
    <property type="molecule type" value="Genomic_DNA"/>
</dbReference>
<dbReference type="Pfam" id="PF07702">
    <property type="entry name" value="UTRA"/>
    <property type="match status" value="1"/>
</dbReference>
<protein>
    <submittedName>
        <fullName evidence="5">GntR family transcriptional regulator</fullName>
    </submittedName>
</protein>
<accession>A0ABD7CQY1</accession>
<sequence length="243" mass="25361">MSLDRTPPYLQVAAALRRQIVAGELKHGDALPSVRDLAAAYAISTATAQKVHRTLKDEGLAEARQGAATTVSTRRTLHRTAADRLEAALSTGRIYADGEYAVITAADLAEPPEWVGGLLGTEPGGRAVRRQRVTHNADDAPVSTSTSWFAGELATSVPALLSTDRIIGGTPSAIEAATGRRAVASEEASTADAATPEQAQLLGIAPGSPVALSRNIYVDAEGEPVEVGESVAPAGRWRVHRSN</sequence>
<evidence type="ECO:0000313" key="6">
    <source>
        <dbReference type="Proteomes" id="UP000623926"/>
    </source>
</evidence>
<keyword evidence="1" id="KW-0805">Transcription regulation</keyword>
<dbReference type="InterPro" id="IPR050679">
    <property type="entry name" value="Bact_HTH_transcr_reg"/>
</dbReference>
<organism evidence="5 6">
    <name type="scientific">Streptomyces californicus</name>
    <dbReference type="NCBI Taxonomy" id="67351"/>
    <lineage>
        <taxon>Bacteria</taxon>
        <taxon>Bacillati</taxon>
        <taxon>Actinomycetota</taxon>
        <taxon>Actinomycetes</taxon>
        <taxon>Kitasatosporales</taxon>
        <taxon>Streptomycetaceae</taxon>
        <taxon>Streptomyces</taxon>
    </lineage>
</organism>
<dbReference type="SMART" id="SM00866">
    <property type="entry name" value="UTRA"/>
    <property type="match status" value="1"/>
</dbReference>
<keyword evidence="2" id="KW-0238">DNA-binding</keyword>